<sequence length="151" mass="16694">MDVHVRRLENLVALLKEKGCRVTPQRLAILRVLTQSRGHPSAEQVHARLARQYPTMSLATVYKTIALLKQSGEVLELQFSDLGNRYDGRRPTPHPHVICTRCGAIVDADAPLLGDAAERVARETGYAIQAHRLDFFGLCPNCLKKGAARSA</sequence>
<dbReference type="InterPro" id="IPR036390">
    <property type="entry name" value="WH_DNA-bd_sf"/>
</dbReference>
<dbReference type="InterPro" id="IPR036388">
    <property type="entry name" value="WH-like_DNA-bd_sf"/>
</dbReference>
<dbReference type="Gene3D" id="3.30.1490.190">
    <property type="match status" value="1"/>
</dbReference>
<dbReference type="InterPro" id="IPR002481">
    <property type="entry name" value="FUR"/>
</dbReference>
<dbReference type="CDD" id="cd07153">
    <property type="entry name" value="Fur_like"/>
    <property type="match status" value="1"/>
</dbReference>
<evidence type="ECO:0000256" key="4">
    <source>
        <dbReference type="ARBA" id="ARBA00023015"/>
    </source>
</evidence>
<proteinExistence type="inferred from homology"/>
<name>A0A0W8G7K0_9ZZZZ</name>
<dbReference type="GO" id="GO:0000976">
    <property type="term" value="F:transcription cis-regulatory region binding"/>
    <property type="evidence" value="ECO:0007669"/>
    <property type="project" value="TreeGrafter"/>
</dbReference>
<comment type="similarity">
    <text evidence="1">Belongs to the Fur family.</text>
</comment>
<evidence type="ECO:0000256" key="6">
    <source>
        <dbReference type="ARBA" id="ARBA00023163"/>
    </source>
</evidence>
<dbReference type="GO" id="GO:0045892">
    <property type="term" value="P:negative regulation of DNA-templated transcription"/>
    <property type="evidence" value="ECO:0007669"/>
    <property type="project" value="TreeGrafter"/>
</dbReference>
<dbReference type="Gene3D" id="1.10.10.10">
    <property type="entry name" value="Winged helix-like DNA-binding domain superfamily/Winged helix DNA-binding domain"/>
    <property type="match status" value="1"/>
</dbReference>
<keyword evidence="4" id="KW-0805">Transcription regulation</keyword>
<evidence type="ECO:0000256" key="3">
    <source>
        <dbReference type="ARBA" id="ARBA00022833"/>
    </source>
</evidence>
<dbReference type="GO" id="GO:0003700">
    <property type="term" value="F:DNA-binding transcription factor activity"/>
    <property type="evidence" value="ECO:0007669"/>
    <property type="project" value="InterPro"/>
</dbReference>
<dbReference type="SUPFAM" id="SSF46785">
    <property type="entry name" value="Winged helix' DNA-binding domain"/>
    <property type="match status" value="1"/>
</dbReference>
<keyword evidence="5" id="KW-0238">DNA-binding</keyword>
<evidence type="ECO:0000256" key="2">
    <source>
        <dbReference type="ARBA" id="ARBA00022491"/>
    </source>
</evidence>
<keyword evidence="2" id="KW-0678">Repressor</keyword>
<reference evidence="7" key="1">
    <citation type="journal article" date="2015" name="Proc. Natl. Acad. Sci. U.S.A.">
        <title>Networks of energetic and metabolic interactions define dynamics in microbial communities.</title>
        <authorList>
            <person name="Embree M."/>
            <person name="Liu J.K."/>
            <person name="Al-Bassam M.M."/>
            <person name="Zengler K."/>
        </authorList>
    </citation>
    <scope>NUCLEOTIDE SEQUENCE</scope>
</reference>
<dbReference type="EMBL" id="LNQE01000137">
    <property type="protein sequence ID" value="KUG29065.1"/>
    <property type="molecule type" value="Genomic_DNA"/>
</dbReference>
<gene>
    <name evidence="7" type="ORF">ASZ90_001058</name>
</gene>
<comment type="caution">
    <text evidence="7">The sequence shown here is derived from an EMBL/GenBank/DDBJ whole genome shotgun (WGS) entry which is preliminary data.</text>
</comment>
<dbReference type="PANTHER" id="PTHR33202:SF7">
    <property type="entry name" value="FERRIC UPTAKE REGULATION PROTEIN"/>
    <property type="match status" value="1"/>
</dbReference>
<dbReference type="GO" id="GO:0008270">
    <property type="term" value="F:zinc ion binding"/>
    <property type="evidence" value="ECO:0007669"/>
    <property type="project" value="TreeGrafter"/>
</dbReference>
<keyword evidence="6" id="KW-0804">Transcription</keyword>
<protein>
    <submittedName>
        <fullName evidence="7">Peroxide stress regulator perr, fur family</fullName>
    </submittedName>
</protein>
<dbReference type="GO" id="GO:1900376">
    <property type="term" value="P:regulation of secondary metabolite biosynthetic process"/>
    <property type="evidence" value="ECO:0007669"/>
    <property type="project" value="TreeGrafter"/>
</dbReference>
<dbReference type="AlphaFoldDB" id="A0A0W8G7K0"/>
<dbReference type="PANTHER" id="PTHR33202">
    <property type="entry name" value="ZINC UPTAKE REGULATION PROTEIN"/>
    <property type="match status" value="1"/>
</dbReference>
<evidence type="ECO:0000313" key="7">
    <source>
        <dbReference type="EMBL" id="KUG29065.1"/>
    </source>
</evidence>
<dbReference type="InterPro" id="IPR043135">
    <property type="entry name" value="Fur_C"/>
</dbReference>
<accession>A0A0W8G7K0</accession>
<organism evidence="7">
    <name type="scientific">hydrocarbon metagenome</name>
    <dbReference type="NCBI Taxonomy" id="938273"/>
    <lineage>
        <taxon>unclassified sequences</taxon>
        <taxon>metagenomes</taxon>
        <taxon>ecological metagenomes</taxon>
    </lineage>
</organism>
<keyword evidence="3" id="KW-0862">Zinc</keyword>
<evidence type="ECO:0000256" key="1">
    <source>
        <dbReference type="ARBA" id="ARBA00007957"/>
    </source>
</evidence>
<evidence type="ECO:0000256" key="5">
    <source>
        <dbReference type="ARBA" id="ARBA00023125"/>
    </source>
</evidence>
<dbReference type="Pfam" id="PF01475">
    <property type="entry name" value="FUR"/>
    <property type="match status" value="1"/>
</dbReference>